<reference evidence="11" key="2">
    <citation type="submission" date="2023-03" db="EMBL/GenBank/DDBJ databases">
        <authorList>
            <consortium name="Wellcome Sanger Institute Data Sharing"/>
        </authorList>
    </citation>
    <scope>NUCLEOTIDE SEQUENCE [LARGE SCALE GENOMIC DNA]</scope>
</reference>
<sequence>YMRLHENKFLLSRFFLLDVVMKFTNSIDVLQMLKLSENMEGVSLEAGLCTSRRDTEETDLAYRIKKIQLSAPTKQLFPDTTFPENFSLMTTMRAKEGSQFFLLSLYDDQGVQQLGLEVGRSPVFLYEDQDGQPAPELYPIFKKVNFADGKWHRIAYSVQDKTVTLYLDCKKVETVELLRGDNAVVSTEGVTVFGTRLLDEEIFEGDIQQLLIVEDSEAAANYCVNYIPDCDSALPYHSQALNLQEVSTEVPKKEKKGKKDKKKRDKDSKGKRRRKDKGERGSRKKKHEEEALEEGFLRVSTTLPPYQTQETFQATKLPEIKSTLETTIPTDVFYKTFTEIPTHEPDFTTEASTFIPRTLPVSKVTEEVDKFACRCCPFQSLPLFEDTPVREPVVEEYEDDLLEDLYHNLSVSTVTVGPNVTEYEILEYEDFKNDTELEYEEYEMYEDGFDFAKQERAQTWDGEGNLRAEKGQKGEPAIHEPGTIVKGPPGLPGPEGSPGPAGPVGPPGPRGDPGDLGPPGRPGLSGADGIPGPPGTLLMLPFQFGGDSQKGPVVSPQQAQFKEANSQYNITGADGVRGLKGSKGEKGEDGFPGFKGDMGVKGDMGDNGVTGPRGEDGPEGSKGQAGPIGDTGASGISGEKVELLKKKQQTNIFLQDRLPKKKTSHGGRGGKGPTGKPGEKGAAGQDGPPGSPGEQGPRGPQGRHGEPGPKGPNGPPGKDGIPGHPGQRGEPGKSGETGPTGDRGHPGAPGPPGEHGLPGTAGKEGAKGDPGPLGAPGKSGPVGLKGFRGSRGTPGQTFSHLAISSFFQGSTGERGPAGPAGAIGQPGRPGGIGPAGPMGEKGEPGEKGPPGPAGRDGELGPRGLPGAAGPPGPPGEDGDKGADGEPGPRGQQGMNGAKGDEGPRGFKGGSGPSGLQGMPGPPGEKGESGHVGSMGPPGQPGPRGPQGPIGGECYQFFPHHQGDDGEAGDPGPAGEPGIAGPKGDVGEKGDSGPPGAAGPPGPRGTPGEDGPKGNLGPIGFPGDAGPPGELGVKGVDGASGPKGDSGDPGKAGPPGASGEPGPPGPPGRRGHVGAAGKEGKQGMKGAKGTSGPPGSVGKTGPVGPQGQPGRSGPEGFRGIPGPAGEPGLNGPLGQTGPPGPIGPPGLPGLRGDPGSKGDKGHGGLIGLIGPPGEPGEKGDRGLPGNQGAQGSKGDEGMNGPPGPTGPPGPPGLAVSGLPATIIEPLPIMEGRRKRRRHSERTRRAAPPRDDNIELDMEEPLQGDQPLEEVEGMEEVFATLSSMKNEVELMRRPLGSFESPARTCKELMMVQPKYKDGDYWIDPNQGCNRDSIKVFCNFTADGQTCLFPDKKAEMVKLAAWNKEKPGSWYSQFRRGKQFSYNDRDGNPVHVVQLTFLKLLSATAKQSFTYNCQNSAGWFDSTSLSYQHALRFRGSNDEELTQAKSPFINAVHDGCQLRKGQEKTVLEIDSPSAELLPIIDVAPADFGGSNQKFGFQVGKVCFNG</sequence>
<dbReference type="GO" id="GO:0030198">
    <property type="term" value="P:extracellular matrix organization"/>
    <property type="evidence" value="ECO:0007669"/>
    <property type="project" value="TreeGrafter"/>
</dbReference>
<dbReference type="PANTHER" id="PTHR24023">
    <property type="entry name" value="COLLAGEN ALPHA"/>
    <property type="match status" value="1"/>
</dbReference>
<dbReference type="Pfam" id="PF01410">
    <property type="entry name" value="COLFI"/>
    <property type="match status" value="1"/>
</dbReference>
<evidence type="ECO:0000256" key="7">
    <source>
        <dbReference type="ARBA" id="ARBA00023278"/>
    </source>
</evidence>
<evidence type="ECO:0000256" key="4">
    <source>
        <dbReference type="ARBA" id="ARBA00022729"/>
    </source>
</evidence>
<dbReference type="Gene3D" id="2.60.120.200">
    <property type="match status" value="1"/>
</dbReference>
<dbReference type="PROSITE" id="PS51461">
    <property type="entry name" value="NC1_FIB"/>
    <property type="match status" value="1"/>
</dbReference>
<dbReference type="GO" id="GO:0030020">
    <property type="term" value="F:extracellular matrix structural constituent conferring tensile strength"/>
    <property type="evidence" value="ECO:0007669"/>
    <property type="project" value="TreeGrafter"/>
</dbReference>
<feature type="compositionally biased region" description="Gly residues" evidence="8">
    <location>
        <begin position="666"/>
        <end position="675"/>
    </location>
</feature>
<dbReference type="SUPFAM" id="SSF49899">
    <property type="entry name" value="Concanavalin A-like lectins/glucanases"/>
    <property type="match status" value="1"/>
</dbReference>
<evidence type="ECO:0000256" key="6">
    <source>
        <dbReference type="ARBA" id="ARBA00023119"/>
    </source>
</evidence>
<dbReference type="SMART" id="SM00210">
    <property type="entry name" value="TSPN"/>
    <property type="match status" value="1"/>
</dbReference>
<feature type="compositionally biased region" description="Low complexity" evidence="8">
    <location>
        <begin position="676"/>
        <end position="700"/>
    </location>
</feature>
<reference evidence="10 11" key="1">
    <citation type="submission" date="2018-05" db="EMBL/GenBank/DDBJ databases">
        <authorList>
            <person name="Datahose"/>
        </authorList>
    </citation>
    <scope>NUCLEOTIDE SEQUENCE</scope>
</reference>
<feature type="compositionally biased region" description="Pro residues" evidence="8">
    <location>
        <begin position="1137"/>
        <end position="1146"/>
    </location>
</feature>
<dbReference type="FunFam" id="2.60.120.1000:FF:000002">
    <property type="entry name" value="Collagen XI alpha 1 chain"/>
    <property type="match status" value="1"/>
</dbReference>
<feature type="compositionally biased region" description="Basic and acidic residues" evidence="8">
    <location>
        <begin position="466"/>
        <end position="478"/>
    </location>
</feature>
<reference evidence="10" key="4">
    <citation type="submission" date="2025-09" db="UniProtKB">
        <authorList>
            <consortium name="Ensembl"/>
        </authorList>
    </citation>
    <scope>IDENTIFICATION</scope>
</reference>
<comment type="subcellular location">
    <subcellularLocation>
        <location evidence="1">Secreted</location>
        <location evidence="1">Extracellular space</location>
        <location evidence="1">Extracellular matrix</location>
    </subcellularLocation>
</comment>
<feature type="region of interest" description="Disordered" evidence="8">
    <location>
        <begin position="572"/>
        <end position="635"/>
    </location>
</feature>
<feature type="region of interest" description="Disordered" evidence="8">
    <location>
        <begin position="466"/>
        <end position="558"/>
    </location>
</feature>
<dbReference type="Gene3D" id="2.60.120.1000">
    <property type="match status" value="1"/>
</dbReference>
<organism evidence="10 11">
    <name type="scientific">Astatotilapia calliptera</name>
    <name type="common">Eastern happy</name>
    <name type="synonym">Chromis callipterus</name>
    <dbReference type="NCBI Taxonomy" id="8154"/>
    <lineage>
        <taxon>Eukaryota</taxon>
        <taxon>Metazoa</taxon>
        <taxon>Chordata</taxon>
        <taxon>Craniata</taxon>
        <taxon>Vertebrata</taxon>
        <taxon>Euteleostomi</taxon>
        <taxon>Actinopterygii</taxon>
        <taxon>Neopterygii</taxon>
        <taxon>Teleostei</taxon>
        <taxon>Neoteleostei</taxon>
        <taxon>Acanthomorphata</taxon>
        <taxon>Ovalentaria</taxon>
        <taxon>Cichlomorphae</taxon>
        <taxon>Cichliformes</taxon>
        <taxon>Cichlidae</taxon>
        <taxon>African cichlids</taxon>
        <taxon>Pseudocrenilabrinae</taxon>
        <taxon>Haplochromini</taxon>
        <taxon>Astatotilapia</taxon>
    </lineage>
</organism>
<accession>A0AAX7UWH8</accession>
<dbReference type="InterPro" id="IPR000885">
    <property type="entry name" value="Fib_collagen_C"/>
</dbReference>
<dbReference type="GO" id="GO:0005615">
    <property type="term" value="C:extracellular space"/>
    <property type="evidence" value="ECO:0007669"/>
    <property type="project" value="TreeGrafter"/>
</dbReference>
<protein>
    <recommendedName>
        <fullName evidence="9">Fibrillar collagen NC1 domain-containing protein</fullName>
    </recommendedName>
</protein>
<evidence type="ECO:0000256" key="3">
    <source>
        <dbReference type="ARBA" id="ARBA00022530"/>
    </source>
</evidence>
<feature type="compositionally biased region" description="Low complexity" evidence="8">
    <location>
        <begin position="1126"/>
        <end position="1135"/>
    </location>
</feature>
<feature type="compositionally biased region" description="Pro residues" evidence="8">
    <location>
        <begin position="489"/>
        <end position="510"/>
    </location>
</feature>
<keyword evidence="7" id="KW-0379">Hydroxylation</keyword>
<dbReference type="FunFam" id="2.60.120.200:FF:000016">
    <property type="entry name" value="Collagen XI alpha 1 chain"/>
    <property type="match status" value="1"/>
</dbReference>
<feature type="region of interest" description="Disordered" evidence="8">
    <location>
        <begin position="245"/>
        <end position="297"/>
    </location>
</feature>
<dbReference type="PANTHER" id="PTHR24023:SF1082">
    <property type="entry name" value="COLLAGEN TRIPLE HELIX REPEAT"/>
    <property type="match status" value="1"/>
</dbReference>
<evidence type="ECO:0000259" key="9">
    <source>
        <dbReference type="PROSITE" id="PS51461"/>
    </source>
</evidence>
<keyword evidence="5" id="KW-0677">Repeat</keyword>
<dbReference type="InterPro" id="IPR013320">
    <property type="entry name" value="ConA-like_dom_sf"/>
</dbReference>
<keyword evidence="3" id="KW-0272">Extracellular matrix</keyword>
<dbReference type="InterPro" id="IPR008160">
    <property type="entry name" value="Collagen"/>
</dbReference>
<dbReference type="Ensembl" id="ENSACLT00000074664.1">
    <property type="protein sequence ID" value="ENSACLP00000073679.1"/>
    <property type="gene ID" value="ENSACLG00000019700.2"/>
</dbReference>
<feature type="compositionally biased region" description="Low complexity" evidence="8">
    <location>
        <begin position="969"/>
        <end position="981"/>
    </location>
</feature>
<feature type="region of interest" description="Disordered" evidence="8">
    <location>
        <begin position="648"/>
        <end position="1251"/>
    </location>
</feature>
<dbReference type="InterPro" id="IPR050149">
    <property type="entry name" value="Collagen_superfamily"/>
</dbReference>
<reference evidence="10" key="3">
    <citation type="submission" date="2025-08" db="UniProtKB">
        <authorList>
            <consortium name="Ensembl"/>
        </authorList>
    </citation>
    <scope>IDENTIFICATION</scope>
</reference>
<proteinExistence type="predicted"/>
<keyword evidence="4" id="KW-0732">Signal</keyword>
<feature type="compositionally biased region" description="Pro residues" evidence="8">
    <location>
        <begin position="1200"/>
        <end position="1210"/>
    </location>
</feature>
<feature type="compositionally biased region" description="Gly residues" evidence="8">
    <location>
        <begin position="905"/>
        <end position="914"/>
    </location>
</feature>
<name>A0AAX7UWH8_ASTCA</name>
<feature type="compositionally biased region" description="Low complexity" evidence="8">
    <location>
        <begin position="1036"/>
        <end position="1059"/>
    </location>
</feature>
<keyword evidence="2" id="KW-0964">Secreted</keyword>
<evidence type="ECO:0000256" key="1">
    <source>
        <dbReference type="ARBA" id="ARBA00004498"/>
    </source>
</evidence>
<dbReference type="GeneTree" id="ENSGT00940000154535"/>
<dbReference type="SMART" id="SM00038">
    <property type="entry name" value="COLFI"/>
    <property type="match status" value="1"/>
</dbReference>
<evidence type="ECO:0000313" key="11">
    <source>
        <dbReference type="Proteomes" id="UP000265100"/>
    </source>
</evidence>
<dbReference type="Pfam" id="PF01391">
    <property type="entry name" value="Collagen"/>
    <property type="match status" value="9"/>
</dbReference>
<keyword evidence="6" id="KW-0176">Collagen</keyword>
<feature type="compositionally biased region" description="Basic residues" evidence="8">
    <location>
        <begin position="1231"/>
        <end position="1245"/>
    </location>
</feature>
<evidence type="ECO:0000256" key="8">
    <source>
        <dbReference type="SAM" id="MobiDB-lite"/>
    </source>
</evidence>
<feature type="compositionally biased region" description="Basic residues" evidence="8">
    <location>
        <begin position="253"/>
        <end position="275"/>
    </location>
</feature>
<keyword evidence="11" id="KW-1185">Reference proteome</keyword>
<evidence type="ECO:0000256" key="2">
    <source>
        <dbReference type="ARBA" id="ARBA00022525"/>
    </source>
</evidence>
<evidence type="ECO:0000256" key="5">
    <source>
        <dbReference type="ARBA" id="ARBA00022737"/>
    </source>
</evidence>
<feature type="compositionally biased region" description="Low complexity" evidence="8">
    <location>
        <begin position="813"/>
        <end position="826"/>
    </location>
</feature>
<dbReference type="GO" id="GO:0031012">
    <property type="term" value="C:extracellular matrix"/>
    <property type="evidence" value="ECO:0007669"/>
    <property type="project" value="TreeGrafter"/>
</dbReference>
<dbReference type="InterPro" id="IPR048287">
    <property type="entry name" value="TSPN-like_N"/>
</dbReference>
<evidence type="ECO:0000313" key="10">
    <source>
        <dbReference type="Ensembl" id="ENSACLP00000073679.1"/>
    </source>
</evidence>
<feature type="domain" description="Fibrillar collagen NC1" evidence="9">
    <location>
        <begin position="1273"/>
        <end position="1501"/>
    </location>
</feature>
<dbReference type="Proteomes" id="UP000265100">
    <property type="component" value="Chromosome 4"/>
</dbReference>
<dbReference type="GO" id="GO:0005581">
    <property type="term" value="C:collagen trimer"/>
    <property type="evidence" value="ECO:0007669"/>
    <property type="project" value="UniProtKB-KW"/>
</dbReference>
<feature type="compositionally biased region" description="Gly residues" evidence="8">
    <location>
        <begin position="827"/>
        <end position="836"/>
    </location>
</feature>